<feature type="transmembrane region" description="Helical" evidence="1">
    <location>
        <begin position="21"/>
        <end position="38"/>
    </location>
</feature>
<keyword evidence="1" id="KW-0812">Transmembrane</keyword>
<feature type="transmembrane region" description="Helical" evidence="1">
    <location>
        <begin position="117"/>
        <end position="135"/>
    </location>
</feature>
<keyword evidence="1" id="KW-1133">Transmembrane helix</keyword>
<keyword evidence="1" id="KW-0472">Membrane</keyword>
<sequence length="147" mass="15347">MSDRNAWHQGRPHTGRWARTLVCVIGACYLILGVAGWVSGPGGVLVFSSGPLLDVVRAGVGLLCLTALHPRASATALGWFLFVGFTALLAYGIPAAIAADPADVKRVFPLSWADNVAHLVTALVGLSIGMSRYPVRDTVAPGERGNG</sequence>
<dbReference type="RefSeq" id="WP_253855702.1">
    <property type="nucleotide sequence ID" value="NZ_BAAALM010000016.1"/>
</dbReference>
<evidence type="ECO:0000256" key="1">
    <source>
        <dbReference type="SAM" id="Phobius"/>
    </source>
</evidence>
<keyword evidence="3" id="KW-1185">Reference proteome</keyword>
<evidence type="ECO:0000313" key="2">
    <source>
        <dbReference type="EMBL" id="GAA1216130.1"/>
    </source>
</evidence>
<organism evidence="2 3">
    <name type="scientific">Prauserella alba</name>
    <dbReference type="NCBI Taxonomy" id="176898"/>
    <lineage>
        <taxon>Bacteria</taxon>
        <taxon>Bacillati</taxon>
        <taxon>Actinomycetota</taxon>
        <taxon>Actinomycetes</taxon>
        <taxon>Pseudonocardiales</taxon>
        <taxon>Pseudonocardiaceae</taxon>
        <taxon>Prauserella</taxon>
    </lineage>
</organism>
<accession>A0ABN1VLK7</accession>
<dbReference type="EMBL" id="BAAALM010000016">
    <property type="protein sequence ID" value="GAA1216130.1"/>
    <property type="molecule type" value="Genomic_DNA"/>
</dbReference>
<evidence type="ECO:0000313" key="3">
    <source>
        <dbReference type="Proteomes" id="UP001500467"/>
    </source>
</evidence>
<name>A0ABN1VLK7_9PSEU</name>
<comment type="caution">
    <text evidence="2">The sequence shown here is derived from an EMBL/GenBank/DDBJ whole genome shotgun (WGS) entry which is preliminary data.</text>
</comment>
<feature type="transmembrane region" description="Helical" evidence="1">
    <location>
        <begin position="44"/>
        <end position="65"/>
    </location>
</feature>
<gene>
    <name evidence="2" type="ORF">GCM10009675_42910</name>
</gene>
<dbReference type="Pfam" id="PF14325">
    <property type="entry name" value="DUF4383"/>
    <property type="match status" value="1"/>
</dbReference>
<proteinExistence type="predicted"/>
<feature type="transmembrane region" description="Helical" evidence="1">
    <location>
        <begin position="77"/>
        <end position="97"/>
    </location>
</feature>
<reference evidence="2 3" key="1">
    <citation type="journal article" date="2019" name="Int. J. Syst. Evol. Microbiol.">
        <title>The Global Catalogue of Microorganisms (GCM) 10K type strain sequencing project: providing services to taxonomists for standard genome sequencing and annotation.</title>
        <authorList>
            <consortium name="The Broad Institute Genomics Platform"/>
            <consortium name="The Broad Institute Genome Sequencing Center for Infectious Disease"/>
            <person name="Wu L."/>
            <person name="Ma J."/>
        </authorList>
    </citation>
    <scope>NUCLEOTIDE SEQUENCE [LARGE SCALE GENOMIC DNA]</scope>
    <source>
        <strain evidence="2 3">JCM 13022</strain>
    </source>
</reference>
<dbReference type="Proteomes" id="UP001500467">
    <property type="component" value="Unassembled WGS sequence"/>
</dbReference>
<protein>
    <submittedName>
        <fullName evidence="2">DUF4383 domain-containing protein</fullName>
    </submittedName>
</protein>